<dbReference type="PANTHER" id="PTHR13696:SF96">
    <property type="entry name" value="COBQ_COBB_MIND_PARA NUCLEOTIDE BINDING DOMAIN-CONTAINING PROTEIN"/>
    <property type="match status" value="1"/>
</dbReference>
<dbReference type="InterPro" id="IPR002586">
    <property type="entry name" value="CobQ/CobB/MinD/ParA_Nub-bd_dom"/>
</dbReference>
<dbReference type="EMBL" id="SLWY01000018">
    <property type="protein sequence ID" value="TCO79690.1"/>
    <property type="molecule type" value="Genomic_DNA"/>
</dbReference>
<dbReference type="Proteomes" id="UP000295765">
    <property type="component" value="Unassembled WGS sequence"/>
</dbReference>
<dbReference type="RefSeq" id="WP_132544585.1">
    <property type="nucleotide sequence ID" value="NZ_SLWY01000018.1"/>
</dbReference>
<dbReference type="Gene3D" id="3.40.50.300">
    <property type="entry name" value="P-loop containing nucleotide triphosphate hydrolases"/>
    <property type="match status" value="1"/>
</dbReference>
<evidence type="ECO:0000259" key="1">
    <source>
        <dbReference type="Pfam" id="PF01656"/>
    </source>
</evidence>
<name>A0A4V2SCK6_9GAMM</name>
<dbReference type="Pfam" id="PF01656">
    <property type="entry name" value="CbiA"/>
    <property type="match status" value="1"/>
</dbReference>
<dbReference type="InterPro" id="IPR027417">
    <property type="entry name" value="P-loop_NTPase"/>
</dbReference>
<dbReference type="CDD" id="cd02042">
    <property type="entry name" value="ParAB_family"/>
    <property type="match status" value="1"/>
</dbReference>
<evidence type="ECO:0000313" key="3">
    <source>
        <dbReference type="Proteomes" id="UP000295765"/>
    </source>
</evidence>
<keyword evidence="3" id="KW-1185">Reference proteome</keyword>
<dbReference type="InterPro" id="IPR050678">
    <property type="entry name" value="DNA_Partitioning_ATPase"/>
</dbReference>
<gene>
    <name evidence="2" type="ORF">EV699_11876</name>
</gene>
<accession>A0A4V2SCK6</accession>
<protein>
    <submittedName>
        <fullName evidence="2">Chromosome partitioning protein</fullName>
    </submittedName>
</protein>
<dbReference type="PANTHER" id="PTHR13696">
    <property type="entry name" value="P-LOOP CONTAINING NUCLEOSIDE TRIPHOSPHATE HYDROLASE"/>
    <property type="match status" value="1"/>
</dbReference>
<proteinExistence type="predicted"/>
<dbReference type="AlphaFoldDB" id="A0A4V2SCK6"/>
<dbReference type="PIRSF" id="PIRSF009320">
    <property type="entry name" value="Nuc_binding_HP_1000"/>
    <property type="match status" value="1"/>
</dbReference>
<organism evidence="2 3">
    <name type="scientific">Plasticicumulans lactativorans</name>
    <dbReference type="NCBI Taxonomy" id="1133106"/>
    <lineage>
        <taxon>Bacteria</taxon>
        <taxon>Pseudomonadati</taxon>
        <taxon>Pseudomonadota</taxon>
        <taxon>Gammaproteobacteria</taxon>
        <taxon>Candidatus Competibacteraceae</taxon>
        <taxon>Plasticicumulans</taxon>
    </lineage>
</organism>
<sequence length="213" mass="23638">MQTIVIANPKGGSGKTTLAINLAGYFARRGLRTGLYDLDRQRSTLRWLARRPHELPTIVGIDAHASDTLEAADGIELAVVDAPAGLRGDRLKEVVRQADRVLVPVHPSPLDMEAADDFLGLLADMKRVRKGRCMPALLGSRVNARALSTQQLDTFFRQFELPVLAMIRETQLYVQMALSGTTLFDLPPHRAARDLADWQPLLDWLERPPALID</sequence>
<evidence type="ECO:0000313" key="2">
    <source>
        <dbReference type="EMBL" id="TCO79690.1"/>
    </source>
</evidence>
<comment type="caution">
    <text evidence="2">The sequence shown here is derived from an EMBL/GenBank/DDBJ whole genome shotgun (WGS) entry which is preliminary data.</text>
</comment>
<reference evidence="2 3" key="1">
    <citation type="submission" date="2019-03" db="EMBL/GenBank/DDBJ databases">
        <title>Genomic Encyclopedia of Type Strains, Phase IV (KMG-IV): sequencing the most valuable type-strain genomes for metagenomic binning, comparative biology and taxonomic classification.</title>
        <authorList>
            <person name="Goeker M."/>
        </authorList>
    </citation>
    <scope>NUCLEOTIDE SEQUENCE [LARGE SCALE GENOMIC DNA]</scope>
    <source>
        <strain evidence="2 3">DSM 25287</strain>
    </source>
</reference>
<feature type="domain" description="CobQ/CobB/MinD/ParA nucleotide binding" evidence="1">
    <location>
        <begin position="4"/>
        <end position="180"/>
    </location>
</feature>
<dbReference type="OrthoDB" id="69313at2"/>
<dbReference type="SUPFAM" id="SSF52540">
    <property type="entry name" value="P-loop containing nucleoside triphosphate hydrolases"/>
    <property type="match status" value="1"/>
</dbReference>